<evidence type="ECO:0000313" key="2">
    <source>
        <dbReference type="Proteomes" id="UP001163603"/>
    </source>
</evidence>
<evidence type="ECO:0000313" key="1">
    <source>
        <dbReference type="EMBL" id="KAJ0038346.1"/>
    </source>
</evidence>
<reference evidence="2" key="1">
    <citation type="journal article" date="2023" name="G3 (Bethesda)">
        <title>Genome assembly and association tests identify interacting loci associated with vigor, precocity, and sex in interspecific pistachio rootstocks.</title>
        <authorList>
            <person name="Palmer W."/>
            <person name="Jacygrad E."/>
            <person name="Sagayaradj S."/>
            <person name="Cavanaugh K."/>
            <person name="Han R."/>
            <person name="Bertier L."/>
            <person name="Beede B."/>
            <person name="Kafkas S."/>
            <person name="Golino D."/>
            <person name="Preece J."/>
            <person name="Michelmore R."/>
        </authorList>
    </citation>
    <scope>NUCLEOTIDE SEQUENCE [LARGE SCALE GENOMIC DNA]</scope>
</reference>
<comment type="caution">
    <text evidence="1">The sequence shown here is derived from an EMBL/GenBank/DDBJ whole genome shotgun (WGS) entry which is preliminary data.</text>
</comment>
<accession>A0ACC0YM38</accession>
<dbReference type="EMBL" id="CM047741">
    <property type="protein sequence ID" value="KAJ0038346.1"/>
    <property type="molecule type" value="Genomic_DNA"/>
</dbReference>
<proteinExistence type="predicted"/>
<organism evidence="1 2">
    <name type="scientific">Pistacia integerrima</name>
    <dbReference type="NCBI Taxonomy" id="434235"/>
    <lineage>
        <taxon>Eukaryota</taxon>
        <taxon>Viridiplantae</taxon>
        <taxon>Streptophyta</taxon>
        <taxon>Embryophyta</taxon>
        <taxon>Tracheophyta</taxon>
        <taxon>Spermatophyta</taxon>
        <taxon>Magnoliopsida</taxon>
        <taxon>eudicotyledons</taxon>
        <taxon>Gunneridae</taxon>
        <taxon>Pentapetalae</taxon>
        <taxon>rosids</taxon>
        <taxon>malvids</taxon>
        <taxon>Sapindales</taxon>
        <taxon>Anacardiaceae</taxon>
        <taxon>Pistacia</taxon>
    </lineage>
</organism>
<protein>
    <submittedName>
        <fullName evidence="1">Uncharacterized protein</fullName>
    </submittedName>
</protein>
<gene>
    <name evidence="1" type="ORF">Pint_23676</name>
</gene>
<dbReference type="Proteomes" id="UP001163603">
    <property type="component" value="Chromosome 6"/>
</dbReference>
<keyword evidence="2" id="KW-1185">Reference proteome</keyword>
<sequence length="553" mass="60490">MANQQFDPRSGFCSQTNIYHSPRRSVPLPPLTTPLSITSYLFSILNSHPPPPHTAALIDALTRRRILYSDFILRIKTLAFSLKTKFNLSKNDTAFVLSQNSIHVPILCFSLFLIGVTVSPSNPANTKPEILRQIQLSKPVIAFATSEAADIIPSLKCGTILLDSLEFESFMTSQLDERDLDSELDRVSVSQLDPAAILYSSGTTGMIKGVVLTQRNWISSLAGALAVRSVRETPAVALCAVPYFHVYGFRYCVTALALGQSLVCMGRFDFGVFLRAIEELTVNHVALAPPIVFTMAQDGGSMNGYDLSKLESLACGGAPLTLSIIKKLKQRLPQVQLAQGYGLTESTGRVFGTEGPKECQVVGATGKLAPNCEAKIVDADTGIAQPPGKPGELWIRGSFTMKGYVGDEEATANVLDSAGWLRTGDLCYIDNEGFLFYLDRIKELIKYKGYQVGLEVAPAELEHLLQSHPDIVDAAVIPYPDELAGQVPMAFVVRKCGRIIDESKIMDFINKQVAPYKRIRQVNFINSLPRNASGKVLRKELIKLAQSSTISKL</sequence>
<name>A0ACC0YM38_9ROSI</name>